<keyword evidence="2 6" id="KW-0812">Transmembrane</keyword>
<protein>
    <recommendedName>
        <fullName evidence="5">Signal peptidase I</fullName>
        <ecNumber evidence="5">3.4.21.89</ecNumber>
    </recommendedName>
</protein>
<evidence type="ECO:0000256" key="1">
    <source>
        <dbReference type="ARBA" id="ARBA00004370"/>
    </source>
</evidence>
<feature type="transmembrane region" description="Helical" evidence="6">
    <location>
        <begin position="12"/>
        <end position="30"/>
    </location>
</feature>
<evidence type="ECO:0000256" key="6">
    <source>
        <dbReference type="SAM" id="Phobius"/>
    </source>
</evidence>
<dbReference type="Pfam" id="PF10502">
    <property type="entry name" value="Peptidase_S26"/>
    <property type="match status" value="1"/>
</dbReference>
<dbReference type="NCBIfam" id="TIGR02228">
    <property type="entry name" value="sigpep_I_arch"/>
    <property type="match status" value="1"/>
</dbReference>
<sequence>MIITLLTTIFRIFTTIFVIFVLIIGLLNIFSNPNSRGLFGFKGYTVVSESMSPTLNTGDYILIKQIDKQALAPDQIITFKDEQMLVTHRILTLDQEWITTKGDHNPIQDMKQIKRDDVVGQYVFRIPLLGKVMILLQNPLWFSFIIGILVFRLIYLIVYHKQNVEENPKKVK</sequence>
<gene>
    <name evidence="8" type="ORF">I573_00905</name>
</gene>
<keyword evidence="9" id="KW-1185">Reference proteome</keyword>
<dbReference type="GO" id="GO:0009003">
    <property type="term" value="F:signal peptidase activity"/>
    <property type="evidence" value="ECO:0007669"/>
    <property type="project" value="UniProtKB-EC"/>
</dbReference>
<dbReference type="CDD" id="cd06530">
    <property type="entry name" value="S26_SPase_I"/>
    <property type="match status" value="1"/>
</dbReference>
<evidence type="ECO:0000256" key="5">
    <source>
        <dbReference type="NCBIfam" id="TIGR02228"/>
    </source>
</evidence>
<keyword evidence="3 6" id="KW-1133">Transmembrane helix</keyword>
<dbReference type="EC" id="3.4.21.89" evidence="5"/>
<dbReference type="PANTHER" id="PTHR10806:SF6">
    <property type="entry name" value="SIGNAL PEPTIDASE COMPLEX CATALYTIC SUBUNIT SEC11"/>
    <property type="match status" value="1"/>
</dbReference>
<proteinExistence type="predicted"/>
<dbReference type="OrthoDB" id="2195064at2"/>
<name>S0NX29_9ENTE</name>
<evidence type="ECO:0000313" key="8">
    <source>
        <dbReference type="EMBL" id="EOT86152.1"/>
    </source>
</evidence>
<evidence type="ECO:0000256" key="3">
    <source>
        <dbReference type="ARBA" id="ARBA00022989"/>
    </source>
</evidence>
<dbReference type="eggNOG" id="COG0681">
    <property type="taxonomic scope" value="Bacteria"/>
</dbReference>
<dbReference type="PATRIC" id="fig|1140003.4.peg.871"/>
<dbReference type="GO" id="GO:0004252">
    <property type="term" value="F:serine-type endopeptidase activity"/>
    <property type="evidence" value="ECO:0007669"/>
    <property type="project" value="UniProtKB-UniRule"/>
</dbReference>
<evidence type="ECO:0000256" key="4">
    <source>
        <dbReference type="ARBA" id="ARBA00023136"/>
    </source>
</evidence>
<dbReference type="RefSeq" id="WP_016252703.1">
    <property type="nucleotide sequence ID" value="NZ_ASWO01000003.1"/>
</dbReference>
<reference evidence="8 9" key="1">
    <citation type="submission" date="2013-03" db="EMBL/GenBank/DDBJ databases">
        <title>The Genome Sequence of Enterococcus sulfureus ATCC_49903 (PacBio/Illumina hybrid assembly).</title>
        <authorList>
            <consortium name="The Broad Institute Genomics Platform"/>
            <consortium name="The Broad Institute Genome Sequencing Center for Infectious Disease"/>
            <person name="Earl A."/>
            <person name="Russ C."/>
            <person name="Gilmore M."/>
            <person name="Surin D."/>
            <person name="Walker B."/>
            <person name="Young S."/>
            <person name="Zeng Q."/>
            <person name="Gargeya S."/>
            <person name="Fitzgerald M."/>
            <person name="Haas B."/>
            <person name="Abouelleil A."/>
            <person name="Allen A.W."/>
            <person name="Alvarado L."/>
            <person name="Arachchi H.M."/>
            <person name="Berlin A.M."/>
            <person name="Chapman S.B."/>
            <person name="Gainer-Dewar J."/>
            <person name="Goldberg J."/>
            <person name="Griggs A."/>
            <person name="Gujja S."/>
            <person name="Hansen M."/>
            <person name="Howarth C."/>
            <person name="Imamovic A."/>
            <person name="Ireland A."/>
            <person name="Larimer J."/>
            <person name="McCowan C."/>
            <person name="Murphy C."/>
            <person name="Pearson M."/>
            <person name="Poon T.W."/>
            <person name="Priest M."/>
            <person name="Roberts A."/>
            <person name="Saif S."/>
            <person name="Shea T."/>
            <person name="Sisk P."/>
            <person name="Sykes S."/>
            <person name="Wortman J."/>
            <person name="Nusbaum C."/>
            <person name="Birren B."/>
        </authorList>
    </citation>
    <scope>NUCLEOTIDE SEQUENCE [LARGE SCALE GENOMIC DNA]</scope>
    <source>
        <strain evidence="8 9">ATCC 49903</strain>
    </source>
</reference>
<dbReference type="SUPFAM" id="SSF51306">
    <property type="entry name" value="LexA/Signal peptidase"/>
    <property type="match status" value="1"/>
</dbReference>
<evidence type="ECO:0000256" key="2">
    <source>
        <dbReference type="ARBA" id="ARBA00022692"/>
    </source>
</evidence>
<dbReference type="GO" id="GO:0016020">
    <property type="term" value="C:membrane"/>
    <property type="evidence" value="ECO:0007669"/>
    <property type="project" value="UniProtKB-SubCell"/>
</dbReference>
<feature type="transmembrane region" description="Helical" evidence="6">
    <location>
        <begin position="140"/>
        <end position="159"/>
    </location>
</feature>
<evidence type="ECO:0000313" key="9">
    <source>
        <dbReference type="Proteomes" id="UP000015961"/>
    </source>
</evidence>
<dbReference type="EMBL" id="ASWO01000003">
    <property type="protein sequence ID" value="EOT86152.1"/>
    <property type="molecule type" value="Genomic_DNA"/>
</dbReference>
<comment type="subcellular location">
    <subcellularLocation>
        <location evidence="1">Membrane</location>
    </subcellularLocation>
</comment>
<organism evidence="8 9">
    <name type="scientific">Enterococcus sulfureus ATCC 49903</name>
    <dbReference type="NCBI Taxonomy" id="1140003"/>
    <lineage>
        <taxon>Bacteria</taxon>
        <taxon>Bacillati</taxon>
        <taxon>Bacillota</taxon>
        <taxon>Bacilli</taxon>
        <taxon>Lactobacillales</taxon>
        <taxon>Enterococcaceae</taxon>
        <taxon>Enterococcus</taxon>
    </lineage>
</organism>
<evidence type="ECO:0000259" key="7">
    <source>
        <dbReference type="Pfam" id="PF10502"/>
    </source>
</evidence>
<dbReference type="Proteomes" id="UP000015961">
    <property type="component" value="Unassembled WGS sequence"/>
</dbReference>
<dbReference type="GO" id="GO:0006465">
    <property type="term" value="P:signal peptide processing"/>
    <property type="evidence" value="ECO:0007669"/>
    <property type="project" value="UniProtKB-UniRule"/>
</dbReference>
<dbReference type="Gene3D" id="2.10.109.10">
    <property type="entry name" value="Umud Fragment, subunit A"/>
    <property type="match status" value="1"/>
</dbReference>
<dbReference type="InterPro" id="IPR036286">
    <property type="entry name" value="LexA/Signal_pep-like_sf"/>
</dbReference>
<dbReference type="InterPro" id="IPR001733">
    <property type="entry name" value="Peptidase_S26B"/>
</dbReference>
<dbReference type="PANTHER" id="PTHR10806">
    <property type="entry name" value="SIGNAL PEPTIDASE COMPLEX CATALYTIC SUBUNIT SEC11"/>
    <property type="match status" value="1"/>
</dbReference>
<keyword evidence="4 6" id="KW-0472">Membrane</keyword>
<feature type="domain" description="Peptidase S26" evidence="7">
    <location>
        <begin position="38"/>
        <end position="83"/>
    </location>
</feature>
<dbReference type="InterPro" id="IPR019533">
    <property type="entry name" value="Peptidase_S26"/>
</dbReference>
<dbReference type="AlphaFoldDB" id="S0NX29"/>
<accession>S0NX29</accession>
<comment type="caution">
    <text evidence="8">The sequence shown here is derived from an EMBL/GenBank/DDBJ whole genome shotgun (WGS) entry which is preliminary data.</text>
</comment>
<dbReference type="PRINTS" id="PR00728">
    <property type="entry name" value="SIGNALPTASE"/>
</dbReference>
<dbReference type="STRING" id="1140003.OMY_01685"/>